<dbReference type="Gene3D" id="1.10.10.10">
    <property type="entry name" value="Winged helix-like DNA-binding domain superfamily/Winged helix DNA-binding domain"/>
    <property type="match status" value="1"/>
</dbReference>
<dbReference type="InterPro" id="IPR000232">
    <property type="entry name" value="HSF_DNA-bd"/>
</dbReference>
<gene>
    <name evidence="4" type="ORF">JKP88DRAFT_350028</name>
</gene>
<feature type="domain" description="HSF-type DNA-binding" evidence="3">
    <location>
        <begin position="74"/>
        <end position="114"/>
    </location>
</feature>
<evidence type="ECO:0000313" key="5">
    <source>
        <dbReference type="Proteomes" id="UP000664859"/>
    </source>
</evidence>
<evidence type="ECO:0000256" key="2">
    <source>
        <dbReference type="SAM" id="MobiDB-lite"/>
    </source>
</evidence>
<proteinExistence type="predicted"/>
<dbReference type="Proteomes" id="UP000664859">
    <property type="component" value="Unassembled WGS sequence"/>
</dbReference>
<organism evidence="4 5">
    <name type="scientific">Tribonema minus</name>
    <dbReference type="NCBI Taxonomy" id="303371"/>
    <lineage>
        <taxon>Eukaryota</taxon>
        <taxon>Sar</taxon>
        <taxon>Stramenopiles</taxon>
        <taxon>Ochrophyta</taxon>
        <taxon>PX clade</taxon>
        <taxon>Xanthophyceae</taxon>
        <taxon>Tribonematales</taxon>
        <taxon>Tribonemataceae</taxon>
        <taxon>Tribonema</taxon>
    </lineage>
</organism>
<dbReference type="GO" id="GO:0043565">
    <property type="term" value="F:sequence-specific DNA binding"/>
    <property type="evidence" value="ECO:0007669"/>
    <property type="project" value="InterPro"/>
</dbReference>
<reference evidence="4" key="1">
    <citation type="submission" date="2021-02" db="EMBL/GenBank/DDBJ databases">
        <title>First Annotated Genome of the Yellow-green Alga Tribonema minus.</title>
        <authorList>
            <person name="Mahan K.M."/>
        </authorList>
    </citation>
    <scope>NUCLEOTIDE SEQUENCE</scope>
    <source>
        <strain evidence="4">UTEX B ZZ1240</strain>
    </source>
</reference>
<dbReference type="InterPro" id="IPR036388">
    <property type="entry name" value="WH-like_DNA-bd_sf"/>
</dbReference>
<dbReference type="EMBL" id="JAFCMP010000490">
    <property type="protein sequence ID" value="KAG5179237.1"/>
    <property type="molecule type" value="Genomic_DNA"/>
</dbReference>
<dbReference type="GO" id="GO:0003700">
    <property type="term" value="F:DNA-binding transcription factor activity"/>
    <property type="evidence" value="ECO:0007669"/>
    <property type="project" value="InterPro"/>
</dbReference>
<accession>A0A835YPN7</accession>
<keyword evidence="5" id="KW-1185">Reference proteome</keyword>
<dbReference type="AlphaFoldDB" id="A0A835YPN7"/>
<feature type="region of interest" description="Disordered" evidence="2">
    <location>
        <begin position="151"/>
        <end position="178"/>
    </location>
</feature>
<evidence type="ECO:0000259" key="3">
    <source>
        <dbReference type="Pfam" id="PF00447"/>
    </source>
</evidence>
<name>A0A835YPN7_9STRA</name>
<evidence type="ECO:0000256" key="1">
    <source>
        <dbReference type="ARBA" id="ARBA00023125"/>
    </source>
</evidence>
<comment type="caution">
    <text evidence="4">The sequence shown here is derived from an EMBL/GenBank/DDBJ whole genome shotgun (WGS) entry which is preliminary data.</text>
</comment>
<dbReference type="Pfam" id="PF00447">
    <property type="entry name" value="HSF_DNA-bind"/>
    <property type="match status" value="1"/>
</dbReference>
<protein>
    <recommendedName>
        <fullName evidence="3">HSF-type DNA-binding domain-containing protein</fullName>
    </recommendedName>
</protein>
<evidence type="ECO:0000313" key="4">
    <source>
        <dbReference type="EMBL" id="KAG5179237.1"/>
    </source>
</evidence>
<keyword evidence="1" id="KW-0238">DNA-binding</keyword>
<sequence length="315" mass="33665">MTEEDFRVIAAGYKRKAKTPCASAAPAAIRTEARGTEPRSAVTGDRNRDFAYRLHRHLQKGDAGGLVWSADVCHFSSFRRQLSYYAFKAHGQERDRAGKAASAFSHPNFHRDMTEDDFRVIAAGYKTKAKTPCVSTGAVCLEARGTGPRSNVTGVSNKVHDDNGGVEGARHSVGTGSLGRDLAVQTTQGPERDVAPDGVGDAKGHAMLRHIIEATQTVAARSWGVPTLRDAQTILRWIDECDQLQSALGQKQKGHEARPWQAVAHAAAEASACAPAKEAGVAYGAAAEDGGAEGNERCTKRAKILSFADGEEVEL</sequence>